<dbReference type="InterPro" id="IPR012347">
    <property type="entry name" value="Ferritin-like"/>
</dbReference>
<sequence>MTPTQLQPSPQTEQKVELTSAEIASLWTSYLSDTLAVCTIGVYLQHVEDPETQSILEFAYQQSKVHVQKLQAFFTKGKIPVPDGFQESIDTHQAPRLYTDDFYLFYIENIGKVGMRQYTMALSNSARADVSQYFTDCLNESVQIFNRSTDALLAKGTFIRAPYIPSPTAKEYVQKNSYMNTWFGPQRALNVIEISGLYFNLIQNQLGRSLLMGFSQTAGTQQIRNYMLRGRNIADKHVEIFGSLLSDEFIPSASVWDTLPTNSTIPPFSDKMMMFQVSALNASGIAHYGTSLGMSARKDLSTRYISLTAEVLAFAEDGAEIMIEHGWMEQPPQAPDRNKLATP</sequence>
<protein>
    <submittedName>
        <fullName evidence="1">DUF3231 family protein</fullName>
    </submittedName>
</protein>
<reference evidence="1 2" key="1">
    <citation type="submission" date="2022-09" db="EMBL/GenBank/DDBJ databases">
        <authorList>
            <person name="Han X.L."/>
            <person name="Wang Q."/>
            <person name="Lu T."/>
        </authorList>
    </citation>
    <scope>NUCLEOTIDE SEQUENCE [LARGE SCALE GENOMIC DNA]</scope>
    <source>
        <strain evidence="1 2">WQ 127069</strain>
    </source>
</reference>
<evidence type="ECO:0000313" key="1">
    <source>
        <dbReference type="EMBL" id="MCU6795700.1"/>
    </source>
</evidence>
<gene>
    <name evidence="1" type="ORF">OB236_26650</name>
</gene>
<keyword evidence="2" id="KW-1185">Reference proteome</keyword>
<dbReference type="InterPro" id="IPR021617">
    <property type="entry name" value="DUF3231"/>
</dbReference>
<comment type="caution">
    <text evidence="1">The sequence shown here is derived from an EMBL/GenBank/DDBJ whole genome shotgun (WGS) entry which is preliminary data.</text>
</comment>
<organism evidence="1 2">
    <name type="scientific">Paenibacillus baimaensis</name>
    <dbReference type="NCBI Taxonomy" id="2982185"/>
    <lineage>
        <taxon>Bacteria</taxon>
        <taxon>Bacillati</taxon>
        <taxon>Bacillota</taxon>
        <taxon>Bacilli</taxon>
        <taxon>Bacillales</taxon>
        <taxon>Paenibacillaceae</taxon>
        <taxon>Paenibacillus</taxon>
    </lineage>
</organism>
<accession>A0ABT2UM27</accession>
<dbReference type="EMBL" id="JAOQIO010000095">
    <property type="protein sequence ID" value="MCU6795700.1"/>
    <property type="molecule type" value="Genomic_DNA"/>
</dbReference>
<evidence type="ECO:0000313" key="2">
    <source>
        <dbReference type="Proteomes" id="UP001652445"/>
    </source>
</evidence>
<dbReference type="Gene3D" id="1.20.1260.10">
    <property type="match status" value="2"/>
</dbReference>
<dbReference type="Pfam" id="PF11553">
    <property type="entry name" value="DUF3231"/>
    <property type="match status" value="2"/>
</dbReference>
<name>A0ABT2UM27_9BACL</name>
<proteinExistence type="predicted"/>
<dbReference type="RefSeq" id="WP_262686659.1">
    <property type="nucleotide sequence ID" value="NZ_JAOQIO010000095.1"/>
</dbReference>
<dbReference type="Proteomes" id="UP001652445">
    <property type="component" value="Unassembled WGS sequence"/>
</dbReference>